<organism evidence="2 3">
    <name type="scientific">Novosphingobium guangzhouense</name>
    <dbReference type="NCBI Taxonomy" id="1850347"/>
    <lineage>
        <taxon>Bacteria</taxon>
        <taxon>Pseudomonadati</taxon>
        <taxon>Pseudomonadota</taxon>
        <taxon>Alphaproteobacteria</taxon>
        <taxon>Sphingomonadales</taxon>
        <taxon>Sphingomonadaceae</taxon>
        <taxon>Novosphingobium</taxon>
    </lineage>
</organism>
<dbReference type="Pfam" id="PF13728">
    <property type="entry name" value="TraF"/>
    <property type="match status" value="1"/>
</dbReference>
<dbReference type="Proteomes" id="UP000236327">
    <property type="component" value="Unassembled WGS sequence"/>
</dbReference>
<dbReference type="SUPFAM" id="SSF52833">
    <property type="entry name" value="Thioredoxin-like"/>
    <property type="match status" value="1"/>
</dbReference>
<protein>
    <submittedName>
        <fullName evidence="2">Thiol reductase thioredoxin</fullName>
    </submittedName>
</protein>
<feature type="signal peptide" evidence="1">
    <location>
        <begin position="1"/>
        <end position="19"/>
    </location>
</feature>
<gene>
    <name evidence="2" type="ORF">A8V01_13190</name>
</gene>
<evidence type="ECO:0000256" key="1">
    <source>
        <dbReference type="SAM" id="SignalP"/>
    </source>
</evidence>
<keyword evidence="1" id="KW-0732">Signal</keyword>
<comment type="caution">
    <text evidence="2">The sequence shown here is derived from an EMBL/GenBank/DDBJ whole genome shotgun (WGS) entry which is preliminary data.</text>
</comment>
<name>A0A2K2G4Q1_9SPHN</name>
<dbReference type="Gene3D" id="3.40.30.10">
    <property type="entry name" value="Glutaredoxin"/>
    <property type="match status" value="1"/>
</dbReference>
<dbReference type="EMBL" id="LYMM01000014">
    <property type="protein sequence ID" value="PNU06017.1"/>
    <property type="molecule type" value="Genomic_DNA"/>
</dbReference>
<accession>A0A2K2G4Q1</accession>
<keyword evidence="3" id="KW-1185">Reference proteome</keyword>
<evidence type="ECO:0000313" key="2">
    <source>
        <dbReference type="EMBL" id="PNU06017.1"/>
    </source>
</evidence>
<feature type="chain" id="PRO_5014347999" evidence="1">
    <location>
        <begin position="20"/>
        <end position="297"/>
    </location>
</feature>
<dbReference type="AlphaFoldDB" id="A0A2K2G4Q1"/>
<sequence length="297" mass="32950">MRRRLALAALLLPTQAVLAQASGGAGAQSGTHGYWWYEAPPEVEKAKEGKADPDALVKPMIPPMAELATWTPPKIRTLIEQQRDYAATVLTVEAVSDFWRLQDFARRKARAFAGVTQLAMLTHPELNARAANPMVGEARDVLGAQKDQLRRQYLRAKAGEFALVMFARASCGYCRVQWPIVQRFQDEMGWQVSLMDLDRKPELGQRFGVEVTPTTMVIRRNSAQRMVIAAGVETYPNIVQMAYQAVRLLSGDIRPEQWLTAAGEEDGFFDALANGPVSSTDPRVIGGDLIDVREPKL</sequence>
<dbReference type="InterPro" id="IPR036249">
    <property type="entry name" value="Thioredoxin-like_sf"/>
</dbReference>
<dbReference type="RefSeq" id="WP_103094731.1">
    <property type="nucleotide sequence ID" value="NZ_LYMM01000014.1"/>
</dbReference>
<dbReference type="OrthoDB" id="5426733at2"/>
<dbReference type="InterPro" id="IPR039555">
    <property type="entry name" value="TraF/TrbB"/>
</dbReference>
<proteinExistence type="predicted"/>
<dbReference type="CDD" id="cd02947">
    <property type="entry name" value="TRX_family"/>
    <property type="match status" value="1"/>
</dbReference>
<evidence type="ECO:0000313" key="3">
    <source>
        <dbReference type="Proteomes" id="UP000236327"/>
    </source>
</evidence>
<reference evidence="2 3" key="1">
    <citation type="submission" date="2016-05" db="EMBL/GenBank/DDBJ databases">
        <title>Complete genome sequence of Novosphingobium guangzhouense SA925(T).</title>
        <authorList>
            <person name="Sha S."/>
        </authorList>
    </citation>
    <scope>NUCLEOTIDE SEQUENCE [LARGE SCALE GENOMIC DNA]</scope>
    <source>
        <strain evidence="2 3">SA925</strain>
    </source>
</reference>